<dbReference type="InterPro" id="IPR056657">
    <property type="entry name" value="DUF7755"/>
</dbReference>
<comment type="caution">
    <text evidence="3">The sequence shown here is derived from an EMBL/GenBank/DDBJ whole genome shotgun (WGS) entry which is preliminary data.</text>
</comment>
<feature type="transmembrane region" description="Helical" evidence="1">
    <location>
        <begin position="280"/>
        <end position="299"/>
    </location>
</feature>
<accession>A0AAW1LLN9</accession>
<organism evidence="3 4">
    <name type="scientific">Saponaria officinalis</name>
    <name type="common">Common soapwort</name>
    <name type="synonym">Lychnis saponaria</name>
    <dbReference type="NCBI Taxonomy" id="3572"/>
    <lineage>
        <taxon>Eukaryota</taxon>
        <taxon>Viridiplantae</taxon>
        <taxon>Streptophyta</taxon>
        <taxon>Embryophyta</taxon>
        <taxon>Tracheophyta</taxon>
        <taxon>Spermatophyta</taxon>
        <taxon>Magnoliopsida</taxon>
        <taxon>eudicotyledons</taxon>
        <taxon>Gunneridae</taxon>
        <taxon>Pentapetalae</taxon>
        <taxon>Caryophyllales</taxon>
        <taxon>Caryophyllaceae</taxon>
        <taxon>Caryophylleae</taxon>
        <taxon>Saponaria</taxon>
    </lineage>
</organism>
<gene>
    <name evidence="3" type="ORF">RND81_04G247400</name>
</gene>
<dbReference type="EMBL" id="JBDFQZ010000004">
    <property type="protein sequence ID" value="KAK9736061.1"/>
    <property type="molecule type" value="Genomic_DNA"/>
</dbReference>
<name>A0AAW1LLN9_SAPOF</name>
<dbReference type="EMBL" id="JBDFQZ010000004">
    <property type="protein sequence ID" value="KAK9736059.1"/>
    <property type="molecule type" value="Genomic_DNA"/>
</dbReference>
<proteinExistence type="predicted"/>
<sequence>MESVVSFAAAAAAGLLAKPNCCNYYSGFPPQAYRFGHPRRLSVSAKKSSFHDFQEYVKPKQLLPARGLKSFRDEPPDKLVSSLKSDGSESVYKVQLHTSSVYGSGLSDLNAEVLICIIDEHGDSILEKIPAILRQDHTQYSGESEDIDHIHFRGGSVDEFMLWGPRLGRIQAMWVSVESGSWRLGRASLTTLSICDHQAEECPETGVALHSFTYDFEDEDVMLGEGGDTAMVELRPCQVTECSKVDPFEFAIINGGQAPSAGERKRMNEESMREYANLKYSQLVYVSVLTLAGTSFSAITRGEDTALAFFTGGIGGLIYLVLLQRSVDKLPSPESVVTNETGNFAKVKSPLQLGVLAFVMGVAVVIRKHYGAAGVEAGLGLGLAPAEMLVGMLGFLASKLAVILSVLKPLSKSVQDNN</sequence>
<dbReference type="Gene3D" id="2.60.60.20">
    <property type="entry name" value="PLAT/LH2 domain"/>
    <property type="match status" value="1"/>
</dbReference>
<protein>
    <recommendedName>
        <fullName evidence="2">DUF7755 domain-containing protein</fullName>
    </recommendedName>
</protein>
<reference evidence="3 4" key="1">
    <citation type="submission" date="2024-03" db="EMBL/GenBank/DDBJ databases">
        <title>WGS assembly of Saponaria officinalis var. Norfolk2.</title>
        <authorList>
            <person name="Jenkins J."/>
            <person name="Shu S."/>
            <person name="Grimwood J."/>
            <person name="Barry K."/>
            <person name="Goodstein D."/>
            <person name="Schmutz J."/>
            <person name="Leebens-Mack J."/>
            <person name="Osbourn A."/>
        </authorList>
    </citation>
    <scope>NUCLEOTIDE SEQUENCE [LARGE SCALE GENOMIC DNA]</scope>
    <source>
        <strain evidence="4">cv. Norfolk2</strain>
        <strain evidence="3">JIC</strain>
        <tissue evidence="3">Leaf</tissue>
    </source>
</reference>
<dbReference type="AlphaFoldDB" id="A0AAW1LLN9"/>
<keyword evidence="4" id="KW-1185">Reference proteome</keyword>
<evidence type="ECO:0000313" key="3">
    <source>
        <dbReference type="EMBL" id="KAK9736059.1"/>
    </source>
</evidence>
<evidence type="ECO:0000313" key="4">
    <source>
        <dbReference type="Proteomes" id="UP001443914"/>
    </source>
</evidence>
<feature type="transmembrane region" description="Helical" evidence="1">
    <location>
        <begin position="378"/>
        <end position="407"/>
    </location>
</feature>
<evidence type="ECO:0000259" key="2">
    <source>
        <dbReference type="Pfam" id="PF24938"/>
    </source>
</evidence>
<dbReference type="PANTHER" id="PTHR36330">
    <property type="entry name" value="LIPASE/LIPOOXYGENASE, PLAT/LH2 FAMILY PROTEIN"/>
    <property type="match status" value="1"/>
</dbReference>
<feature type="transmembrane region" description="Helical" evidence="1">
    <location>
        <begin position="306"/>
        <end position="327"/>
    </location>
</feature>
<dbReference type="Proteomes" id="UP001443914">
    <property type="component" value="Unassembled WGS sequence"/>
</dbReference>
<keyword evidence="1" id="KW-1133">Transmembrane helix</keyword>
<dbReference type="PANTHER" id="PTHR36330:SF2">
    <property type="entry name" value="LIPASE_LIPOOXYGENASE, PLAT_LH2 FAMILY PROTEIN"/>
    <property type="match status" value="1"/>
</dbReference>
<dbReference type="Pfam" id="PF24938">
    <property type="entry name" value="DUF7755"/>
    <property type="match status" value="1"/>
</dbReference>
<feature type="transmembrane region" description="Helical" evidence="1">
    <location>
        <begin position="347"/>
        <end position="366"/>
    </location>
</feature>
<keyword evidence="1" id="KW-0472">Membrane</keyword>
<keyword evidence="1" id="KW-0812">Transmembrane</keyword>
<evidence type="ECO:0000256" key="1">
    <source>
        <dbReference type="SAM" id="Phobius"/>
    </source>
</evidence>
<dbReference type="EMBL" id="JBDFQZ010000004">
    <property type="protein sequence ID" value="KAK9736060.1"/>
    <property type="molecule type" value="Genomic_DNA"/>
</dbReference>
<feature type="domain" description="DUF7755" evidence="2">
    <location>
        <begin position="90"/>
        <end position="240"/>
    </location>
</feature>